<dbReference type="Gene3D" id="1.10.10.10">
    <property type="entry name" value="Winged helix-like DNA-binding domain superfamily/Winged helix DNA-binding domain"/>
    <property type="match status" value="1"/>
</dbReference>
<dbReference type="SUPFAM" id="SSF46785">
    <property type="entry name" value="Winged helix' DNA-binding domain"/>
    <property type="match status" value="1"/>
</dbReference>
<dbReference type="PROSITE" id="PS50931">
    <property type="entry name" value="HTH_LYSR"/>
    <property type="match status" value="1"/>
</dbReference>
<comment type="caution">
    <text evidence="6">The sequence shown here is derived from an EMBL/GenBank/DDBJ whole genome shotgun (WGS) entry which is preliminary data.</text>
</comment>
<dbReference type="InterPro" id="IPR036388">
    <property type="entry name" value="WH-like_DNA-bd_sf"/>
</dbReference>
<sequence length="306" mass="35500">MELKWLEYFVVSVDAGSLSKAAEILYTTQPNVSKIIKELEDSLGVLLLERGRRGVVMTEEGQQIYKYARQMLECRENISDTLRRSRRQYLSAAFMLDEQLETAFARMLQKERGLQACLSEGTLESVIHQVGHRRSRLGFVFVSGGQRQIFNTMVARRKLEFEEICRAVPVLYVGPRNPYYQKTAVNREELRRIQYVQYREEGISLFAYLSTDRGELLTPNLEKRVEVESTSQLFQMLEHTELGFLGCSLTEKGAREGKIRRIPLQDCEMNICFGYLKRLDHRLDLCEENCISFIREMCCACAEKNT</sequence>
<gene>
    <name evidence="6" type="ORF">IAB71_09465</name>
</gene>
<keyword evidence="2" id="KW-0805">Transcription regulation</keyword>
<dbReference type="GO" id="GO:0000976">
    <property type="term" value="F:transcription cis-regulatory region binding"/>
    <property type="evidence" value="ECO:0007669"/>
    <property type="project" value="TreeGrafter"/>
</dbReference>
<name>A0A9D1P3L1_9FIRM</name>
<dbReference type="PANTHER" id="PTHR30126">
    <property type="entry name" value="HTH-TYPE TRANSCRIPTIONAL REGULATOR"/>
    <property type="match status" value="1"/>
</dbReference>
<dbReference type="AlphaFoldDB" id="A0A9D1P3L1"/>
<protein>
    <submittedName>
        <fullName evidence="6">LysR family transcriptional regulator</fullName>
    </submittedName>
</protein>
<evidence type="ECO:0000256" key="3">
    <source>
        <dbReference type="ARBA" id="ARBA00023125"/>
    </source>
</evidence>
<dbReference type="InterPro" id="IPR036390">
    <property type="entry name" value="WH_DNA-bd_sf"/>
</dbReference>
<evidence type="ECO:0000313" key="7">
    <source>
        <dbReference type="Proteomes" id="UP000824169"/>
    </source>
</evidence>
<dbReference type="FunFam" id="1.10.10.10:FF:000001">
    <property type="entry name" value="LysR family transcriptional regulator"/>
    <property type="match status" value="1"/>
</dbReference>
<keyword evidence="4" id="KW-0804">Transcription</keyword>
<proteinExistence type="inferred from homology"/>
<dbReference type="EMBL" id="DVOO01000029">
    <property type="protein sequence ID" value="HIV25983.1"/>
    <property type="molecule type" value="Genomic_DNA"/>
</dbReference>
<dbReference type="InterPro" id="IPR000847">
    <property type="entry name" value="LysR_HTH_N"/>
</dbReference>
<dbReference type="PRINTS" id="PR00039">
    <property type="entry name" value="HTHLYSR"/>
</dbReference>
<dbReference type="GO" id="GO:0003700">
    <property type="term" value="F:DNA-binding transcription factor activity"/>
    <property type="evidence" value="ECO:0007669"/>
    <property type="project" value="InterPro"/>
</dbReference>
<comment type="similarity">
    <text evidence="1">Belongs to the LysR transcriptional regulatory family.</text>
</comment>
<evidence type="ECO:0000256" key="2">
    <source>
        <dbReference type="ARBA" id="ARBA00023015"/>
    </source>
</evidence>
<reference evidence="6" key="2">
    <citation type="journal article" date="2021" name="PeerJ">
        <title>Extensive microbial diversity within the chicken gut microbiome revealed by metagenomics and culture.</title>
        <authorList>
            <person name="Gilroy R."/>
            <person name="Ravi A."/>
            <person name="Getino M."/>
            <person name="Pursley I."/>
            <person name="Horton D.L."/>
            <person name="Alikhan N.F."/>
            <person name="Baker D."/>
            <person name="Gharbi K."/>
            <person name="Hall N."/>
            <person name="Watson M."/>
            <person name="Adriaenssens E.M."/>
            <person name="Foster-Nyarko E."/>
            <person name="Jarju S."/>
            <person name="Secka A."/>
            <person name="Antonio M."/>
            <person name="Oren A."/>
            <person name="Chaudhuri R.R."/>
            <person name="La Ragione R."/>
            <person name="Hildebrand F."/>
            <person name="Pallen M.J."/>
        </authorList>
    </citation>
    <scope>NUCLEOTIDE SEQUENCE</scope>
    <source>
        <strain evidence="6">CHK188-20938</strain>
    </source>
</reference>
<dbReference type="PANTHER" id="PTHR30126:SF40">
    <property type="entry name" value="HTH-TYPE TRANSCRIPTIONAL REGULATOR GLTR"/>
    <property type="match status" value="1"/>
</dbReference>
<reference evidence="6" key="1">
    <citation type="submission" date="2020-10" db="EMBL/GenBank/DDBJ databases">
        <authorList>
            <person name="Gilroy R."/>
        </authorList>
    </citation>
    <scope>NUCLEOTIDE SEQUENCE</scope>
    <source>
        <strain evidence="6">CHK188-20938</strain>
    </source>
</reference>
<dbReference type="Pfam" id="PF00126">
    <property type="entry name" value="HTH_1"/>
    <property type="match status" value="1"/>
</dbReference>
<evidence type="ECO:0000313" key="6">
    <source>
        <dbReference type="EMBL" id="HIV25983.1"/>
    </source>
</evidence>
<evidence type="ECO:0000256" key="4">
    <source>
        <dbReference type="ARBA" id="ARBA00023163"/>
    </source>
</evidence>
<dbReference type="Proteomes" id="UP000824169">
    <property type="component" value="Unassembled WGS sequence"/>
</dbReference>
<feature type="domain" description="HTH lysR-type" evidence="5">
    <location>
        <begin position="1"/>
        <end position="58"/>
    </location>
</feature>
<organism evidence="6 7">
    <name type="scientific">Candidatus Scatomonas pullistercoris</name>
    <dbReference type="NCBI Taxonomy" id="2840920"/>
    <lineage>
        <taxon>Bacteria</taxon>
        <taxon>Bacillati</taxon>
        <taxon>Bacillota</taxon>
        <taxon>Clostridia</taxon>
        <taxon>Lachnospirales</taxon>
        <taxon>Lachnospiraceae</taxon>
        <taxon>Lachnospiraceae incertae sedis</taxon>
        <taxon>Candidatus Scatomonas</taxon>
    </lineage>
</organism>
<keyword evidence="3" id="KW-0238">DNA-binding</keyword>
<dbReference type="SUPFAM" id="SSF53850">
    <property type="entry name" value="Periplasmic binding protein-like II"/>
    <property type="match status" value="1"/>
</dbReference>
<accession>A0A9D1P3L1</accession>
<evidence type="ECO:0000256" key="1">
    <source>
        <dbReference type="ARBA" id="ARBA00009437"/>
    </source>
</evidence>
<evidence type="ECO:0000259" key="5">
    <source>
        <dbReference type="PROSITE" id="PS50931"/>
    </source>
</evidence>